<evidence type="ECO:0000256" key="10">
    <source>
        <dbReference type="ARBA" id="ARBA00038983"/>
    </source>
</evidence>
<dbReference type="InterPro" id="IPR023940">
    <property type="entry name" value="DHDPR_bac"/>
</dbReference>
<keyword evidence="4 13" id="KW-0521">NADP</keyword>
<dbReference type="Proteomes" id="UP001556653">
    <property type="component" value="Unassembled WGS sequence"/>
</dbReference>
<dbReference type="InterPro" id="IPR022663">
    <property type="entry name" value="DapB_C"/>
</dbReference>
<evidence type="ECO:0000256" key="2">
    <source>
        <dbReference type="ARBA" id="ARBA00022490"/>
    </source>
</evidence>
<evidence type="ECO:0000259" key="14">
    <source>
        <dbReference type="Pfam" id="PF01113"/>
    </source>
</evidence>
<keyword evidence="2 13" id="KW-0963">Cytoplasm</keyword>
<accession>A0ABV3S7N4</accession>
<comment type="subunit">
    <text evidence="13">Homotetramer.</text>
</comment>
<comment type="pathway">
    <text evidence="9 13">Amino-acid biosynthesis; L-lysine biosynthesis via DAP pathway; (S)-tetrahydrodipicolinate from L-aspartate: step 4/4.</text>
</comment>
<keyword evidence="5 13" id="KW-0220">Diaminopimelate biosynthesis</keyword>
<dbReference type="Gene3D" id="3.30.360.10">
    <property type="entry name" value="Dihydrodipicolinate Reductase, domain 2"/>
    <property type="match status" value="1"/>
</dbReference>
<protein>
    <recommendedName>
        <fullName evidence="10 13">4-hydroxy-tetrahydrodipicolinate reductase</fullName>
        <shortName evidence="13">HTPA reductase</shortName>
        <ecNumber evidence="10 13">1.17.1.8</ecNumber>
    </recommendedName>
</protein>
<evidence type="ECO:0000313" key="16">
    <source>
        <dbReference type="EMBL" id="MEX0386141.1"/>
    </source>
</evidence>
<keyword evidence="17" id="KW-1185">Reference proteome</keyword>
<evidence type="ECO:0000256" key="9">
    <source>
        <dbReference type="ARBA" id="ARBA00037922"/>
    </source>
</evidence>
<organism evidence="16 17">
    <name type="scientific">Spiribacter onubensis</name>
    <dbReference type="NCBI Taxonomy" id="3122420"/>
    <lineage>
        <taxon>Bacteria</taxon>
        <taxon>Pseudomonadati</taxon>
        <taxon>Pseudomonadota</taxon>
        <taxon>Gammaproteobacteria</taxon>
        <taxon>Chromatiales</taxon>
        <taxon>Ectothiorhodospiraceae</taxon>
        <taxon>Spiribacter</taxon>
    </lineage>
</organism>
<dbReference type="RefSeq" id="WP_367966619.1">
    <property type="nucleotide sequence ID" value="NZ_JBAKFI010000001.1"/>
</dbReference>
<keyword evidence="3 13" id="KW-0028">Amino-acid biosynthesis</keyword>
<evidence type="ECO:0000256" key="12">
    <source>
        <dbReference type="ARBA" id="ARBA00049396"/>
    </source>
</evidence>
<feature type="domain" description="Dihydrodipicolinate reductase C-terminal" evidence="15">
    <location>
        <begin position="128"/>
        <end position="264"/>
    </location>
</feature>
<evidence type="ECO:0000256" key="4">
    <source>
        <dbReference type="ARBA" id="ARBA00022857"/>
    </source>
</evidence>
<comment type="similarity">
    <text evidence="1 13">Belongs to the DapB family.</text>
</comment>
<comment type="caution">
    <text evidence="16">The sequence shown here is derived from an EMBL/GenBank/DDBJ whole genome shotgun (WGS) entry which is preliminary data.</text>
</comment>
<feature type="binding site" evidence="13">
    <location>
        <begin position="8"/>
        <end position="13"/>
    </location>
    <ligand>
        <name>NAD(+)</name>
        <dbReference type="ChEBI" id="CHEBI:57540"/>
    </ligand>
</feature>
<dbReference type="InterPro" id="IPR022664">
    <property type="entry name" value="DapB_N_CS"/>
</dbReference>
<dbReference type="InterPro" id="IPR036291">
    <property type="entry name" value="NAD(P)-bd_dom_sf"/>
</dbReference>
<name>A0ABV3S7N4_9GAMM</name>
<feature type="domain" description="Dihydrodipicolinate reductase N-terminal" evidence="14">
    <location>
        <begin position="3"/>
        <end position="125"/>
    </location>
</feature>
<dbReference type="PROSITE" id="PS01298">
    <property type="entry name" value="DAPB"/>
    <property type="match status" value="1"/>
</dbReference>
<comment type="caution">
    <text evidence="13">Was originally thought to be a dihydrodipicolinate reductase (DHDPR), catalyzing the conversion of dihydrodipicolinate to tetrahydrodipicolinate. However, it was shown in E.coli that the substrate of the enzymatic reaction is not dihydrodipicolinate (DHDP) but in fact (2S,4S)-4-hydroxy-2,3,4,5-tetrahydrodipicolinic acid (HTPA), the product released by the DapA-catalyzed reaction.</text>
</comment>
<evidence type="ECO:0000256" key="6">
    <source>
        <dbReference type="ARBA" id="ARBA00023002"/>
    </source>
</evidence>
<dbReference type="EC" id="1.17.1.8" evidence="10 13"/>
<dbReference type="PANTHER" id="PTHR20836">
    <property type="entry name" value="DIHYDRODIPICOLINATE REDUCTASE"/>
    <property type="match status" value="1"/>
</dbReference>
<evidence type="ECO:0000256" key="11">
    <source>
        <dbReference type="ARBA" id="ARBA00049080"/>
    </source>
</evidence>
<evidence type="ECO:0000256" key="8">
    <source>
        <dbReference type="ARBA" id="ARBA00023154"/>
    </source>
</evidence>
<evidence type="ECO:0000256" key="7">
    <source>
        <dbReference type="ARBA" id="ARBA00023027"/>
    </source>
</evidence>
<reference evidence="16 17" key="1">
    <citation type="submission" date="2024-02" db="EMBL/GenBank/DDBJ databases">
        <title>New especies of Spiribacter isolated from saline water.</title>
        <authorList>
            <person name="Leon M.J."/>
            <person name="De La Haba R."/>
            <person name="Sanchez-Porro C."/>
            <person name="Ventosa A."/>
        </authorList>
    </citation>
    <scope>NUCLEOTIDE SEQUENCE [LARGE SCALE GENOMIC DNA]</scope>
    <source>
        <strain evidence="17">ag22IC4-227</strain>
    </source>
</reference>
<evidence type="ECO:0000259" key="15">
    <source>
        <dbReference type="Pfam" id="PF05173"/>
    </source>
</evidence>
<dbReference type="NCBIfam" id="TIGR00036">
    <property type="entry name" value="dapB"/>
    <property type="match status" value="1"/>
</dbReference>
<sequence length="272" mass="27850">MTAVAILGAAGRMGRTLIELVAAAEDLRLVAATVRSGSEWIGHDAGDIAGCGHLDVALTDTPGDAAAAAAVLIDFTLPDALEANLAAATAAGTPIVIGTTGVSAAGEEAIQRASGQLPVVYAANYSSGVTLLRRLVQTAAAALGDDYDVEIAEAHHRYKRDAPSGTAWALGESVARGRGVRLEDHAIQAREGIVGERPAGAIGFQALRGGDIVGEHTVMLAGDGERLELTHRASSRATFARGALRAARWAAGRPAGLYDMDDVLGLNDRASD</sequence>
<feature type="binding site" evidence="13">
    <location>
        <begin position="165"/>
        <end position="166"/>
    </location>
    <ligand>
        <name>(S)-2,3,4,5-tetrahydrodipicolinate</name>
        <dbReference type="ChEBI" id="CHEBI:16845"/>
    </ligand>
</feature>
<dbReference type="Pfam" id="PF01113">
    <property type="entry name" value="DapB_N"/>
    <property type="match status" value="1"/>
</dbReference>
<feature type="binding site" evidence="13">
    <location>
        <position position="35"/>
    </location>
    <ligand>
        <name>NADP(+)</name>
        <dbReference type="ChEBI" id="CHEBI:58349"/>
    </ligand>
</feature>
<dbReference type="SUPFAM" id="SSF51735">
    <property type="entry name" value="NAD(P)-binding Rossmann-fold domains"/>
    <property type="match status" value="1"/>
</dbReference>
<keyword evidence="7 13" id="KW-0520">NAD</keyword>
<dbReference type="HAMAP" id="MF_00102">
    <property type="entry name" value="DapB"/>
    <property type="match status" value="1"/>
</dbReference>
<evidence type="ECO:0000256" key="3">
    <source>
        <dbReference type="ARBA" id="ARBA00022605"/>
    </source>
</evidence>
<comment type="function">
    <text evidence="13">Catalyzes the conversion of 4-hydroxy-tetrahydrodipicolinate (HTPA) to tetrahydrodipicolinate.</text>
</comment>
<feature type="binding site" evidence="13">
    <location>
        <begin position="122"/>
        <end position="125"/>
    </location>
    <ligand>
        <name>NAD(+)</name>
        <dbReference type="ChEBI" id="CHEBI:57540"/>
    </ligand>
</feature>
<feature type="binding site" evidence="13">
    <location>
        <begin position="98"/>
        <end position="100"/>
    </location>
    <ligand>
        <name>NAD(+)</name>
        <dbReference type="ChEBI" id="CHEBI:57540"/>
    </ligand>
</feature>
<evidence type="ECO:0000256" key="5">
    <source>
        <dbReference type="ARBA" id="ARBA00022915"/>
    </source>
</evidence>
<gene>
    <name evidence="13 16" type="primary">dapB</name>
    <name evidence="16" type="ORF">V6X64_03900</name>
</gene>
<evidence type="ECO:0000256" key="13">
    <source>
        <dbReference type="HAMAP-Rule" id="MF_00102"/>
    </source>
</evidence>
<dbReference type="PIRSF" id="PIRSF000161">
    <property type="entry name" value="DHPR"/>
    <property type="match status" value="1"/>
</dbReference>
<keyword evidence="6 13" id="KW-0560">Oxidoreductase</keyword>
<comment type="catalytic activity">
    <reaction evidence="12 13">
        <text>(S)-2,3,4,5-tetrahydrodipicolinate + NAD(+) + H2O = (2S,4S)-4-hydroxy-2,3,4,5-tetrahydrodipicolinate + NADH + H(+)</text>
        <dbReference type="Rhea" id="RHEA:35323"/>
        <dbReference type="ChEBI" id="CHEBI:15377"/>
        <dbReference type="ChEBI" id="CHEBI:15378"/>
        <dbReference type="ChEBI" id="CHEBI:16845"/>
        <dbReference type="ChEBI" id="CHEBI:57540"/>
        <dbReference type="ChEBI" id="CHEBI:57945"/>
        <dbReference type="ChEBI" id="CHEBI:67139"/>
        <dbReference type="EC" id="1.17.1.8"/>
    </reaction>
</comment>
<keyword evidence="8 13" id="KW-0457">Lysine biosynthesis</keyword>
<comment type="subcellular location">
    <subcellularLocation>
        <location evidence="13">Cytoplasm</location>
    </subcellularLocation>
</comment>
<comment type="catalytic activity">
    <reaction evidence="11 13">
        <text>(S)-2,3,4,5-tetrahydrodipicolinate + NADP(+) + H2O = (2S,4S)-4-hydroxy-2,3,4,5-tetrahydrodipicolinate + NADPH + H(+)</text>
        <dbReference type="Rhea" id="RHEA:35331"/>
        <dbReference type="ChEBI" id="CHEBI:15377"/>
        <dbReference type="ChEBI" id="CHEBI:15378"/>
        <dbReference type="ChEBI" id="CHEBI:16845"/>
        <dbReference type="ChEBI" id="CHEBI:57783"/>
        <dbReference type="ChEBI" id="CHEBI:58349"/>
        <dbReference type="ChEBI" id="CHEBI:67139"/>
        <dbReference type="EC" id="1.17.1.8"/>
    </reaction>
</comment>
<dbReference type="GO" id="GO:0008839">
    <property type="term" value="F:4-hydroxy-tetrahydrodipicolinate reductase"/>
    <property type="evidence" value="ECO:0007669"/>
    <property type="project" value="UniProtKB-EC"/>
</dbReference>
<comment type="caution">
    <text evidence="13">Lacks conserved residue(s) required for the propagation of feature annotation.</text>
</comment>
<dbReference type="EMBL" id="JBAKFJ010000001">
    <property type="protein sequence ID" value="MEX0386141.1"/>
    <property type="molecule type" value="Genomic_DNA"/>
</dbReference>
<feature type="binding site" evidence="13">
    <location>
        <position position="156"/>
    </location>
    <ligand>
        <name>(S)-2,3,4,5-tetrahydrodipicolinate</name>
        <dbReference type="ChEBI" id="CHEBI:16845"/>
    </ligand>
</feature>
<dbReference type="Gene3D" id="3.40.50.720">
    <property type="entry name" value="NAD(P)-binding Rossmann-like Domain"/>
    <property type="match status" value="1"/>
</dbReference>
<feature type="active site" description="Proton donor" evidence="13">
    <location>
        <position position="159"/>
    </location>
</feature>
<dbReference type="Pfam" id="PF05173">
    <property type="entry name" value="DapB_C"/>
    <property type="match status" value="1"/>
</dbReference>
<proteinExistence type="inferred from homology"/>
<dbReference type="InterPro" id="IPR000846">
    <property type="entry name" value="DapB_N"/>
</dbReference>
<evidence type="ECO:0000313" key="17">
    <source>
        <dbReference type="Proteomes" id="UP001556653"/>
    </source>
</evidence>
<dbReference type="CDD" id="cd02274">
    <property type="entry name" value="DHDPR_N"/>
    <property type="match status" value="1"/>
</dbReference>
<evidence type="ECO:0000256" key="1">
    <source>
        <dbReference type="ARBA" id="ARBA00006642"/>
    </source>
</evidence>
<feature type="active site" description="Proton donor/acceptor" evidence="13">
    <location>
        <position position="155"/>
    </location>
</feature>
<dbReference type="PANTHER" id="PTHR20836:SF0">
    <property type="entry name" value="4-HYDROXY-TETRAHYDRODIPICOLINATE REDUCTASE 1, CHLOROPLASTIC-RELATED"/>
    <property type="match status" value="1"/>
</dbReference>
<dbReference type="SUPFAM" id="SSF55347">
    <property type="entry name" value="Glyceraldehyde-3-phosphate dehydrogenase-like, C-terminal domain"/>
    <property type="match status" value="1"/>
</dbReference>